<protein>
    <submittedName>
        <fullName evidence="1">Basic membrane protein A</fullName>
    </submittedName>
</protein>
<gene>
    <name evidence="1" type="ORF">SAMN05216462_2018</name>
</gene>
<organism evidence="1 2">
    <name type="scientific">Xylanibacter ruminicola</name>
    <name type="common">Prevotella ruminicola</name>
    <dbReference type="NCBI Taxonomy" id="839"/>
    <lineage>
        <taxon>Bacteria</taxon>
        <taxon>Pseudomonadati</taxon>
        <taxon>Bacteroidota</taxon>
        <taxon>Bacteroidia</taxon>
        <taxon>Bacteroidales</taxon>
        <taxon>Prevotellaceae</taxon>
        <taxon>Xylanibacter</taxon>
    </lineage>
</organism>
<dbReference type="AlphaFoldDB" id="A0A1H4CL36"/>
<dbReference type="Proteomes" id="UP000182257">
    <property type="component" value="Unassembled WGS sequence"/>
</dbReference>
<dbReference type="EMBL" id="FNRF01000003">
    <property type="protein sequence ID" value="SEA61054.1"/>
    <property type="molecule type" value="Genomic_DNA"/>
</dbReference>
<proteinExistence type="predicted"/>
<name>A0A1H4CL36_XYLRU</name>
<accession>A0A1H4CL36</accession>
<evidence type="ECO:0000313" key="2">
    <source>
        <dbReference type="Proteomes" id="UP000182257"/>
    </source>
</evidence>
<sequence length="397" mass="45464">MSKKYNSSLYFYPNCVVFRQVLKKKHEKIWIFKNTLYICSIITNDGTMTRNNLLTLLLGIFIILTGCTKDGDTIYQINPNEEKPSTAPLVTVIYGPNSLGDRSYCDKIYRGIEASASKRGLRTLHLMPESMEQGLAYLEMMFQQMESAQDSVSRLFIATSPVYDEFIRKNNHRLERNPYADLLYLETSTPLEGKGSTLYIDYYGAMYMAGRLSHFDIYDKVLLVLANPYTQSVVEAGDGFVDGFESDVPKYKMSLVIKYLSNEPGGGFQLADTTALRIFEEVRIPNNRVCLVPVCGGAMNAFFRILPDNAFYMSIDDFIYLRQCYNYVNVIKNIDTVLDDYLEKWEIGTMPKHQTLGLDDGGTDLYFLWGRDWFSGDINMDSLRQVAIRKEGERYGK</sequence>
<evidence type="ECO:0000313" key="1">
    <source>
        <dbReference type="EMBL" id="SEA61054.1"/>
    </source>
</evidence>
<reference evidence="1 2" key="1">
    <citation type="submission" date="2016-10" db="EMBL/GenBank/DDBJ databases">
        <authorList>
            <person name="de Groot N.N."/>
        </authorList>
    </citation>
    <scope>NUCLEOTIDE SEQUENCE [LARGE SCALE GENOMIC DNA]</scope>
    <source>
        <strain evidence="1 2">D31d</strain>
    </source>
</reference>